<organism evidence="4 5">
    <name type="scientific">Allomyces macrogynus (strain ATCC 38327)</name>
    <name type="common">Allomyces javanicus var. macrogynus</name>
    <dbReference type="NCBI Taxonomy" id="578462"/>
    <lineage>
        <taxon>Eukaryota</taxon>
        <taxon>Fungi</taxon>
        <taxon>Fungi incertae sedis</taxon>
        <taxon>Blastocladiomycota</taxon>
        <taxon>Blastocladiomycetes</taxon>
        <taxon>Blastocladiales</taxon>
        <taxon>Blastocladiaceae</taxon>
        <taxon>Allomyces</taxon>
    </lineage>
</organism>
<dbReference type="Gene3D" id="3.40.50.300">
    <property type="entry name" value="P-loop containing nucleotide triphosphate hydrolases"/>
    <property type="match status" value="1"/>
</dbReference>
<dbReference type="PRINTS" id="PR00326">
    <property type="entry name" value="GTP1OBG"/>
</dbReference>
<evidence type="ECO:0000313" key="5">
    <source>
        <dbReference type="Proteomes" id="UP000054350"/>
    </source>
</evidence>
<reference evidence="5" key="2">
    <citation type="submission" date="2009-11" db="EMBL/GenBank/DDBJ databases">
        <title>The Genome Sequence of Allomyces macrogynus strain ATCC 38327.</title>
        <authorList>
            <consortium name="The Broad Institute Genome Sequencing Platform"/>
            <person name="Russ C."/>
            <person name="Cuomo C."/>
            <person name="Shea T."/>
            <person name="Young S.K."/>
            <person name="Zeng Q."/>
            <person name="Koehrsen M."/>
            <person name="Haas B."/>
            <person name="Borodovsky M."/>
            <person name="Guigo R."/>
            <person name="Alvarado L."/>
            <person name="Berlin A."/>
            <person name="Borenstein D."/>
            <person name="Chen Z."/>
            <person name="Engels R."/>
            <person name="Freedman E."/>
            <person name="Gellesch M."/>
            <person name="Goldberg J."/>
            <person name="Griggs A."/>
            <person name="Gujja S."/>
            <person name="Heiman D."/>
            <person name="Hepburn T."/>
            <person name="Howarth C."/>
            <person name="Jen D."/>
            <person name="Larson L."/>
            <person name="Lewis B."/>
            <person name="Mehta T."/>
            <person name="Park D."/>
            <person name="Pearson M."/>
            <person name="Roberts A."/>
            <person name="Saif S."/>
            <person name="Shenoy N."/>
            <person name="Sisk P."/>
            <person name="Stolte C."/>
            <person name="Sykes S."/>
            <person name="Walk T."/>
            <person name="White J."/>
            <person name="Yandava C."/>
            <person name="Burger G."/>
            <person name="Gray M.W."/>
            <person name="Holland P.W.H."/>
            <person name="King N."/>
            <person name="Lang F.B.F."/>
            <person name="Roger A.J."/>
            <person name="Ruiz-Trillo I."/>
            <person name="Lander E."/>
            <person name="Nusbaum C."/>
        </authorList>
    </citation>
    <scope>NUCLEOTIDE SEQUENCE [LARGE SCALE GENOMIC DNA]</scope>
    <source>
        <strain evidence="5">ATCC 38327</strain>
    </source>
</reference>
<dbReference type="InterPro" id="IPR006073">
    <property type="entry name" value="GTP-bd"/>
</dbReference>
<feature type="domain" description="G" evidence="3">
    <location>
        <begin position="10"/>
        <end position="133"/>
    </location>
</feature>
<evidence type="ECO:0000313" key="4">
    <source>
        <dbReference type="EMBL" id="KNE68687.1"/>
    </source>
</evidence>
<reference evidence="4 5" key="1">
    <citation type="submission" date="2009-11" db="EMBL/GenBank/DDBJ databases">
        <title>Annotation of Allomyces macrogynus ATCC 38327.</title>
        <authorList>
            <consortium name="The Broad Institute Genome Sequencing Platform"/>
            <person name="Russ C."/>
            <person name="Cuomo C."/>
            <person name="Burger G."/>
            <person name="Gray M.W."/>
            <person name="Holland P.W.H."/>
            <person name="King N."/>
            <person name="Lang F.B.F."/>
            <person name="Roger A.J."/>
            <person name="Ruiz-Trillo I."/>
            <person name="Young S.K."/>
            <person name="Zeng Q."/>
            <person name="Gargeya S."/>
            <person name="Fitzgerald M."/>
            <person name="Haas B."/>
            <person name="Abouelleil A."/>
            <person name="Alvarado L."/>
            <person name="Arachchi H.M."/>
            <person name="Berlin A."/>
            <person name="Chapman S.B."/>
            <person name="Gearin G."/>
            <person name="Goldberg J."/>
            <person name="Griggs A."/>
            <person name="Gujja S."/>
            <person name="Hansen M."/>
            <person name="Heiman D."/>
            <person name="Howarth C."/>
            <person name="Larimer J."/>
            <person name="Lui A."/>
            <person name="MacDonald P.J.P."/>
            <person name="McCowen C."/>
            <person name="Montmayeur A."/>
            <person name="Murphy C."/>
            <person name="Neiman D."/>
            <person name="Pearson M."/>
            <person name="Priest M."/>
            <person name="Roberts A."/>
            <person name="Saif S."/>
            <person name="Shea T."/>
            <person name="Sisk P."/>
            <person name="Stolte C."/>
            <person name="Sykes S."/>
            <person name="Wortman J."/>
            <person name="Nusbaum C."/>
            <person name="Birren B."/>
        </authorList>
    </citation>
    <scope>NUCLEOTIDE SEQUENCE [LARGE SCALE GENOMIC DNA]</scope>
    <source>
        <strain evidence="4 5">ATCC 38327</strain>
    </source>
</reference>
<dbReference type="Pfam" id="PF01926">
    <property type="entry name" value="MMR_HSR1"/>
    <property type="match status" value="1"/>
</dbReference>
<proteinExistence type="predicted"/>
<name>A0A0L0T1S4_ALLM3</name>
<dbReference type="EMBL" id="GG745357">
    <property type="protein sequence ID" value="KNE68687.1"/>
    <property type="molecule type" value="Genomic_DNA"/>
</dbReference>
<dbReference type="SUPFAM" id="SSF52540">
    <property type="entry name" value="P-loop containing nucleoside triphosphate hydrolases"/>
    <property type="match status" value="1"/>
</dbReference>
<accession>A0A0L0T1S4</accession>
<feature type="coiled-coil region" evidence="1">
    <location>
        <begin position="332"/>
        <end position="391"/>
    </location>
</feature>
<dbReference type="Proteomes" id="UP000054350">
    <property type="component" value="Unassembled WGS sequence"/>
</dbReference>
<sequence>MTNLQMPASIVLVGNPGAGKSSLLNALAGRIIFENGVSPGQGLTQSWKMHDLGNGTFIYDTPGILDAASAESTTSEVIKGLMDAAQRPTRVVVVAAVGDYPHLVKSDDIKMFRVLGSMLDRVFANAQIGIVFNKATSKTMAMIKADPALYLGELGNGQIADDTPICILPEIAHARDAELALLPVDVRDQLFMFFNKVPLLVPKTGGAPIAAPLQAEPAAHSPLMYPTPMEAPLVAQYGQYGVAAANQHQQHSMVNASSAVGPAMRPVPPTRIAYAAHQPGIHGPAAQVQDGESLHYGTSSSSGRLGHNETVSARTSSQLDILQSTASVEDDMVKMIKEIRERTDQLANKEEELGIREMNLDHREKCIKDDLEQREKRIKEREDKMYALEQELRHLQKCLDAEASRSEAGKLSSLVHRFLQYIKA</sequence>
<protein>
    <recommendedName>
        <fullName evidence="3">G domain-containing protein</fullName>
    </recommendedName>
</protein>
<gene>
    <name evidence="4" type="ORF">AMAG_12857</name>
</gene>
<keyword evidence="1" id="KW-0175">Coiled coil</keyword>
<keyword evidence="5" id="KW-1185">Reference proteome</keyword>
<dbReference type="OrthoDB" id="8954335at2759"/>
<feature type="region of interest" description="Disordered" evidence="2">
    <location>
        <begin position="292"/>
        <end position="312"/>
    </location>
</feature>
<evidence type="ECO:0000256" key="1">
    <source>
        <dbReference type="SAM" id="Coils"/>
    </source>
</evidence>
<dbReference type="InterPro" id="IPR027417">
    <property type="entry name" value="P-loop_NTPase"/>
</dbReference>
<dbReference type="GO" id="GO:0005525">
    <property type="term" value="F:GTP binding"/>
    <property type="evidence" value="ECO:0007669"/>
    <property type="project" value="InterPro"/>
</dbReference>
<evidence type="ECO:0000259" key="3">
    <source>
        <dbReference type="Pfam" id="PF01926"/>
    </source>
</evidence>
<dbReference type="VEuPathDB" id="FungiDB:AMAG_12857"/>
<evidence type="ECO:0000256" key="2">
    <source>
        <dbReference type="SAM" id="MobiDB-lite"/>
    </source>
</evidence>
<feature type="compositionally biased region" description="Polar residues" evidence="2">
    <location>
        <begin position="296"/>
        <end position="312"/>
    </location>
</feature>
<dbReference type="AlphaFoldDB" id="A0A0L0T1S4"/>